<comment type="caution">
    <text evidence="1">The sequence shown here is derived from an EMBL/GenBank/DDBJ whole genome shotgun (WGS) entry which is preliminary data.</text>
</comment>
<reference evidence="1 2" key="1">
    <citation type="journal article" date="2016" name="Nat. Commun.">
        <title>Thousands of microbial genomes shed light on interconnected biogeochemical processes in an aquifer system.</title>
        <authorList>
            <person name="Anantharaman K."/>
            <person name="Brown C.T."/>
            <person name="Hug L.A."/>
            <person name="Sharon I."/>
            <person name="Castelle C.J."/>
            <person name="Probst A.J."/>
            <person name="Thomas B.C."/>
            <person name="Singh A."/>
            <person name="Wilkins M.J."/>
            <person name="Karaoz U."/>
            <person name="Brodie E.L."/>
            <person name="Williams K.H."/>
            <person name="Hubbard S.S."/>
            <person name="Banfield J.F."/>
        </authorList>
    </citation>
    <scope>NUCLEOTIDE SEQUENCE [LARGE SCALE GENOMIC DNA]</scope>
</reference>
<proteinExistence type="predicted"/>
<evidence type="ECO:0000313" key="2">
    <source>
        <dbReference type="Proteomes" id="UP000178230"/>
    </source>
</evidence>
<gene>
    <name evidence="1" type="ORF">A2Y99_03360</name>
</gene>
<dbReference type="AlphaFoldDB" id="A0A1F5YJ97"/>
<organism evidence="1 2">
    <name type="scientific">Candidatus Gottesmanbacteria bacterium RBG_13_37_7</name>
    <dbReference type="NCBI Taxonomy" id="1798369"/>
    <lineage>
        <taxon>Bacteria</taxon>
        <taxon>Candidatus Gottesmaniibacteriota</taxon>
    </lineage>
</organism>
<dbReference type="Gene3D" id="6.10.250.2650">
    <property type="match status" value="1"/>
</dbReference>
<protein>
    <recommendedName>
        <fullName evidence="3">Bacterial toxin RNase RnlA/LsoA DBD domain-containing protein</fullName>
    </recommendedName>
</protein>
<sequence>MIQINKQSFFWNYLSENQKDLIEESFELLNQAKERTGYDISDYSYLVFPVAKAYEGFLKQLFLDLGFINLTQYESDHFRIGKALNPNLEKKYRDQSVYDKIRYKCHAEDLAIELWICWKIGRNQLFHYFPHNLKAISLNEAETIITRIISVMEIAVSQCGINKKDY</sequence>
<evidence type="ECO:0000313" key="1">
    <source>
        <dbReference type="EMBL" id="OGG00225.1"/>
    </source>
</evidence>
<evidence type="ECO:0008006" key="3">
    <source>
        <dbReference type="Google" id="ProtNLM"/>
    </source>
</evidence>
<accession>A0A1F5YJ97</accession>
<dbReference type="Proteomes" id="UP000178230">
    <property type="component" value="Unassembled WGS sequence"/>
</dbReference>
<name>A0A1F5YJ97_9BACT</name>
<dbReference type="EMBL" id="MFIY01000018">
    <property type="protein sequence ID" value="OGG00225.1"/>
    <property type="molecule type" value="Genomic_DNA"/>
</dbReference>